<feature type="region of interest" description="Disordered" evidence="4">
    <location>
        <begin position="124"/>
        <end position="147"/>
    </location>
</feature>
<feature type="compositionally biased region" description="Basic residues" evidence="4">
    <location>
        <begin position="398"/>
        <end position="410"/>
    </location>
</feature>
<dbReference type="CDD" id="cd08036">
    <property type="entry name" value="LARP_5"/>
    <property type="match status" value="1"/>
</dbReference>
<dbReference type="Gene3D" id="1.10.10.10">
    <property type="entry name" value="Winged helix-like DNA-binding domain superfamily/Winged helix DNA-binding domain"/>
    <property type="match status" value="1"/>
</dbReference>
<dbReference type="SMART" id="SM00715">
    <property type="entry name" value="LA"/>
    <property type="match status" value="1"/>
</dbReference>
<keyword evidence="1" id="KW-0597">Phosphoprotein</keyword>
<organism evidence="6 7">
    <name type="scientific">Crenichthys baileyi</name>
    <name type="common">White River springfish</name>
    <dbReference type="NCBI Taxonomy" id="28760"/>
    <lineage>
        <taxon>Eukaryota</taxon>
        <taxon>Metazoa</taxon>
        <taxon>Chordata</taxon>
        <taxon>Craniata</taxon>
        <taxon>Vertebrata</taxon>
        <taxon>Euteleostomi</taxon>
        <taxon>Actinopterygii</taxon>
        <taxon>Neopterygii</taxon>
        <taxon>Teleostei</taxon>
        <taxon>Neoteleostei</taxon>
        <taxon>Acanthomorphata</taxon>
        <taxon>Ovalentaria</taxon>
        <taxon>Atherinomorphae</taxon>
        <taxon>Cyprinodontiformes</taxon>
        <taxon>Goodeidae</taxon>
        <taxon>Crenichthys</taxon>
    </lineage>
</organism>
<feature type="compositionally biased region" description="Low complexity" evidence="4">
    <location>
        <begin position="10"/>
        <end position="19"/>
    </location>
</feature>
<evidence type="ECO:0000256" key="4">
    <source>
        <dbReference type="SAM" id="MobiDB-lite"/>
    </source>
</evidence>
<dbReference type="GO" id="GO:0010494">
    <property type="term" value="C:cytoplasmic stress granule"/>
    <property type="evidence" value="ECO:0007669"/>
    <property type="project" value="TreeGrafter"/>
</dbReference>
<feature type="compositionally biased region" description="Basic and acidic residues" evidence="4">
    <location>
        <begin position="20"/>
        <end position="31"/>
    </location>
</feature>
<dbReference type="InterPro" id="IPR012677">
    <property type="entry name" value="Nucleotide-bd_a/b_plait_sf"/>
</dbReference>
<dbReference type="CDD" id="cd12706">
    <property type="entry name" value="RRM_LARP5"/>
    <property type="match status" value="1"/>
</dbReference>
<dbReference type="InterPro" id="IPR058699">
    <property type="entry name" value="RRM_LARP4/4B"/>
</dbReference>
<keyword evidence="2 3" id="KW-0694">RNA-binding</keyword>
<keyword evidence="7" id="KW-1185">Reference proteome</keyword>
<evidence type="ECO:0000256" key="3">
    <source>
        <dbReference type="PROSITE-ProRule" id="PRU00332"/>
    </source>
</evidence>
<feature type="region of interest" description="Disordered" evidence="4">
    <location>
        <begin position="1"/>
        <end position="34"/>
    </location>
</feature>
<dbReference type="EMBL" id="JAHHUM010002892">
    <property type="protein sequence ID" value="KAK5600283.1"/>
    <property type="molecule type" value="Genomic_DNA"/>
</dbReference>
<feature type="compositionally biased region" description="Low complexity" evidence="4">
    <location>
        <begin position="591"/>
        <end position="601"/>
    </location>
</feature>
<feature type="region of interest" description="Disordered" evidence="4">
    <location>
        <begin position="396"/>
        <end position="526"/>
    </location>
</feature>
<dbReference type="GO" id="GO:0005829">
    <property type="term" value="C:cytosol"/>
    <property type="evidence" value="ECO:0007669"/>
    <property type="project" value="TreeGrafter"/>
</dbReference>
<feature type="region of interest" description="Disordered" evidence="4">
    <location>
        <begin position="58"/>
        <end position="101"/>
    </location>
</feature>
<reference evidence="6 7" key="1">
    <citation type="submission" date="2021-06" db="EMBL/GenBank/DDBJ databases">
        <authorList>
            <person name="Palmer J.M."/>
        </authorList>
    </citation>
    <scope>NUCLEOTIDE SEQUENCE [LARGE SCALE GENOMIC DNA]</scope>
    <source>
        <strain evidence="6 7">MEX-2019</strain>
        <tissue evidence="6">Muscle</tissue>
    </source>
</reference>
<dbReference type="GO" id="GO:0003730">
    <property type="term" value="F:mRNA 3'-UTR binding"/>
    <property type="evidence" value="ECO:0007669"/>
    <property type="project" value="TreeGrafter"/>
</dbReference>
<proteinExistence type="predicted"/>
<name>A0AAV9QSR6_9TELE</name>
<dbReference type="SUPFAM" id="SSF46785">
    <property type="entry name" value="Winged helix' DNA-binding domain"/>
    <property type="match status" value="1"/>
</dbReference>
<dbReference type="PANTHER" id="PTHR22792">
    <property type="entry name" value="LUPUS LA PROTEIN-RELATED"/>
    <property type="match status" value="1"/>
</dbReference>
<dbReference type="InterPro" id="IPR036388">
    <property type="entry name" value="WH-like_DNA-bd_sf"/>
</dbReference>
<evidence type="ECO:0000313" key="6">
    <source>
        <dbReference type="EMBL" id="KAK5600283.1"/>
    </source>
</evidence>
<feature type="region of interest" description="Disordered" evidence="4">
    <location>
        <begin position="539"/>
        <end position="640"/>
    </location>
</feature>
<comment type="caution">
    <text evidence="6">The sequence shown here is derived from an EMBL/GenBank/DDBJ whole genome shotgun (WGS) entry which is preliminary data.</text>
</comment>
<feature type="compositionally biased region" description="Low complexity" evidence="4">
    <location>
        <begin position="420"/>
        <end position="435"/>
    </location>
</feature>
<dbReference type="PANTHER" id="PTHR22792:SF43">
    <property type="entry name" value="LA-RELATED PROTEIN 4B"/>
    <property type="match status" value="1"/>
</dbReference>
<dbReference type="Proteomes" id="UP001311232">
    <property type="component" value="Unassembled WGS sequence"/>
</dbReference>
<dbReference type="InterPro" id="IPR034900">
    <property type="entry name" value="LARP4B_RRM"/>
</dbReference>
<feature type="region of interest" description="Disordered" evidence="4">
    <location>
        <begin position="668"/>
        <end position="775"/>
    </location>
</feature>
<dbReference type="Pfam" id="PF05383">
    <property type="entry name" value="La"/>
    <property type="match status" value="1"/>
</dbReference>
<accession>A0AAV9QSR6</accession>
<dbReference type="Pfam" id="PF26088">
    <property type="entry name" value="RRM_LARP4"/>
    <property type="match status" value="1"/>
</dbReference>
<dbReference type="InterPro" id="IPR045180">
    <property type="entry name" value="La_dom_prot"/>
</dbReference>
<sequence length="982" mass="107235">MTSDQDTKVVAEPQVQQVQEAKENSHLESAKVSDLNPNAKAWANHMFSLDTSGTADTTTAALQPWKEGCDSSADPGPEGFEASEDKAYKEPQLSDPDEPPPVPVMLAEPAPVATVTLEGLEPAYTEYPEPGQPGHTGSDSQPDNTQEGLREHLKKTLEFCLSRENLASDMYLISQMDSDQYVPIVTVANLDHVKKLSTDVELIVDILRSLPLVQVDEKGEKVRPNQNRCIVILREVPESTPVEEVEALFKGNNLPKFINCEFAYNDNWFITFESEADAQQAYQYLREEVKTFQGKPIKARIKAKAIAINTFMPKNGYRPVEVNPYAQQRYTSYYIPPVYSPQQQFPLYSLITPQAWSTTHSFIDPGLVTPFHNNQFINGFTTSHSFKPASSPLAVRHFSPRNRNHSKPHLRPTLPPVDRSGGLLDSPSLFPSFPSERLNGVRSSPPARLPSSQPRTRLPSTAAFPRRDAAGTGRVTEPLIPDYSRGRKKRDEKFTRATPQSPPPKPPSPSFELGLSSFPPLPGAAGQLKTDEAFETRLGSSVVVETTKERNVNPDSSSSSSALPPAGPKEPLRSSASPLPPNIQPSPTTPTAPSASTSTPAPGTPHSPVPSASLEVKVTEVKPKEAQPSVERVPGTLSTASKSVQVNGAATELRKPSYAEICQRAKDAPTSLHSATPKEAKPSCAAPAGEERKCTDTSTPSGEHKARETCHPSSKAGPASVTQGRPLKEGRRPAGRWASPPPPPHPGKTSSKDAHHTPPKSPQPEMKSKHRVQGNGIFPPERIAAVECQNEVLKIHDQSGNFGDICCDPALLLLLLLLFLTKHTEEKRLCDQGTPTVLSRSPGSRQFPSKAGNLKLVEEKLVWRSGLTLKYSRPILTLGCKERCSKDMSPKAHFHPILFVQQGALQTWLKKPNSSAITQPAVCVLTELHHREHLKHLIIPPHDDYVAELRTSLTAGGAASLGCECLETKTVCALKDFVLWFS</sequence>
<dbReference type="Gene3D" id="3.30.70.330">
    <property type="match status" value="1"/>
</dbReference>
<evidence type="ECO:0000313" key="7">
    <source>
        <dbReference type="Proteomes" id="UP001311232"/>
    </source>
</evidence>
<dbReference type="InterPro" id="IPR006630">
    <property type="entry name" value="La_HTH"/>
</dbReference>
<evidence type="ECO:0000259" key="5">
    <source>
        <dbReference type="PROSITE" id="PS50961"/>
    </source>
</evidence>
<dbReference type="PROSITE" id="PS50961">
    <property type="entry name" value="HTH_LA"/>
    <property type="match status" value="1"/>
</dbReference>
<gene>
    <name evidence="6" type="ORF">CRENBAI_002642</name>
</gene>
<feature type="domain" description="HTH La-type RNA-binding" evidence="5">
    <location>
        <begin position="143"/>
        <end position="232"/>
    </location>
</feature>
<feature type="compositionally biased region" description="Polar residues" evidence="4">
    <location>
        <begin position="135"/>
        <end position="147"/>
    </location>
</feature>
<dbReference type="InterPro" id="IPR036390">
    <property type="entry name" value="WH_DNA-bd_sf"/>
</dbReference>
<dbReference type="AlphaFoldDB" id="A0AAV9QSR6"/>
<protein>
    <recommendedName>
        <fullName evidence="5">HTH La-type RNA-binding domain-containing protein</fullName>
    </recommendedName>
</protein>
<feature type="compositionally biased region" description="Pro residues" evidence="4">
    <location>
        <begin position="500"/>
        <end position="509"/>
    </location>
</feature>
<dbReference type="GO" id="GO:0045727">
    <property type="term" value="P:positive regulation of translation"/>
    <property type="evidence" value="ECO:0007669"/>
    <property type="project" value="TreeGrafter"/>
</dbReference>
<feature type="compositionally biased region" description="Polar residues" evidence="4">
    <location>
        <begin position="450"/>
        <end position="459"/>
    </location>
</feature>
<dbReference type="InterPro" id="IPR035979">
    <property type="entry name" value="RBD_domain_sf"/>
</dbReference>
<feature type="compositionally biased region" description="Pro residues" evidence="4">
    <location>
        <begin position="578"/>
        <end position="590"/>
    </location>
</feature>
<dbReference type="SUPFAM" id="SSF54928">
    <property type="entry name" value="RNA-binding domain, RBD"/>
    <property type="match status" value="1"/>
</dbReference>
<evidence type="ECO:0000256" key="2">
    <source>
        <dbReference type="ARBA" id="ARBA00022884"/>
    </source>
</evidence>
<evidence type="ECO:0000256" key="1">
    <source>
        <dbReference type="ARBA" id="ARBA00022553"/>
    </source>
</evidence>